<keyword evidence="2" id="KW-0238">DNA-binding</keyword>
<evidence type="ECO:0000313" key="3">
    <source>
        <dbReference type="EMBL" id="GAD45926.1"/>
    </source>
</evidence>
<protein>
    <recommendedName>
        <fullName evidence="5">Type I restriction modification DNA specificity domain-containing protein</fullName>
    </recommendedName>
</protein>
<evidence type="ECO:0008006" key="5">
    <source>
        <dbReference type="Google" id="ProtNLM"/>
    </source>
</evidence>
<sequence>MVRVTEFITFESGSPQFRIKETVDKAAPLYFFYGQNELENDLSQIEMNQSETKSIRTFDPVLTVAEGDIVFSLISGKAAIVGKNHAGFLITQNYLRLVVDTPVLPSYIIYLLNEDLNIKHQFQLSLQGSSTLKYTVKQVKELRLPALPTIERQSLIGKLYLKQLHLEALQKHLIELKTKRLLFQLKEASSHERSAI</sequence>
<dbReference type="EMBL" id="BASY01000003">
    <property type="protein sequence ID" value="GAD45926.1"/>
    <property type="molecule type" value="Genomic_DNA"/>
</dbReference>
<dbReference type="Proteomes" id="UP000016981">
    <property type="component" value="Unassembled WGS sequence"/>
</dbReference>
<evidence type="ECO:0000313" key="4">
    <source>
        <dbReference type="Proteomes" id="UP000016981"/>
    </source>
</evidence>
<dbReference type="RefSeq" id="WP_022526103.1">
    <property type="nucleotide sequence ID" value="NZ_BASY01000003.1"/>
</dbReference>
<gene>
    <name evidence="3" type="ORF">ANG6_0421</name>
</gene>
<evidence type="ECO:0000256" key="1">
    <source>
        <dbReference type="ARBA" id="ARBA00022747"/>
    </source>
</evidence>
<dbReference type="GO" id="GO:0003677">
    <property type="term" value="F:DNA binding"/>
    <property type="evidence" value="ECO:0007669"/>
    <property type="project" value="UniProtKB-KW"/>
</dbReference>
<reference evidence="4" key="1">
    <citation type="submission" date="2013-09" db="EMBL/GenBank/DDBJ databases">
        <title>Genome Sequences of seven clinical isolates and type strains of anginosus group streptococci.</title>
        <authorList>
            <person name="Maruyama F."/>
            <person name="Sakurai A."/>
            <person name="Ogura Y."/>
            <person name="Homma H."/>
            <person name="Takahashi N."/>
            <person name="Ohtsubo Y."/>
            <person name="Hoshino T."/>
            <person name="Okahashi N."/>
            <person name="Nakagawa I."/>
            <person name="Kimura S."/>
            <person name="Fujiwara T."/>
            <person name="Hayashi T."/>
            <person name="Shintani S."/>
        </authorList>
    </citation>
    <scope>NUCLEOTIDE SEQUENCE [LARGE SCALE GENOMIC DNA]</scope>
    <source>
        <strain evidence="4">T5</strain>
    </source>
</reference>
<name>A0AAN4P867_STRAP</name>
<dbReference type="GO" id="GO:0009307">
    <property type="term" value="P:DNA restriction-modification system"/>
    <property type="evidence" value="ECO:0007669"/>
    <property type="project" value="UniProtKB-KW"/>
</dbReference>
<dbReference type="Gene3D" id="3.90.220.20">
    <property type="entry name" value="DNA methylase specificity domains"/>
    <property type="match status" value="1"/>
</dbReference>
<accession>A0AAN4P867</accession>
<dbReference type="AlphaFoldDB" id="A0AAN4P867"/>
<proteinExistence type="predicted"/>
<dbReference type="InterPro" id="IPR044946">
    <property type="entry name" value="Restrct_endonuc_typeI_TRD_sf"/>
</dbReference>
<comment type="caution">
    <text evidence="3">The sequence shown here is derived from an EMBL/GenBank/DDBJ whole genome shotgun (WGS) entry which is preliminary data.</text>
</comment>
<dbReference type="SUPFAM" id="SSF116734">
    <property type="entry name" value="DNA methylase specificity domain"/>
    <property type="match status" value="1"/>
</dbReference>
<evidence type="ECO:0000256" key="2">
    <source>
        <dbReference type="ARBA" id="ARBA00023125"/>
    </source>
</evidence>
<organism evidence="3 4">
    <name type="scientific">Streptococcus anginosus T5</name>
    <dbReference type="NCBI Taxonomy" id="1163302"/>
    <lineage>
        <taxon>Bacteria</taxon>
        <taxon>Bacillati</taxon>
        <taxon>Bacillota</taxon>
        <taxon>Bacilli</taxon>
        <taxon>Lactobacillales</taxon>
        <taxon>Streptococcaceae</taxon>
        <taxon>Streptococcus</taxon>
        <taxon>Streptococcus anginosus group</taxon>
    </lineage>
</organism>
<keyword evidence="1" id="KW-0680">Restriction system</keyword>